<gene>
    <name evidence="6" type="ORF">LWI28_002868</name>
</gene>
<evidence type="ECO:0008006" key="8">
    <source>
        <dbReference type="Google" id="ProtNLM"/>
    </source>
</evidence>
<keyword evidence="4" id="KW-0732">Signal</keyword>
<dbReference type="Proteomes" id="UP001064489">
    <property type="component" value="Chromosome 3"/>
</dbReference>
<keyword evidence="3" id="KW-0964">Secreted</keyword>
<accession>A0AAD5J2Y5</accession>
<dbReference type="AlphaFoldDB" id="A0AAD5J2Y5"/>
<dbReference type="EMBL" id="JAJSOW010000100">
    <property type="protein sequence ID" value="KAI9184958.1"/>
    <property type="molecule type" value="Genomic_DNA"/>
</dbReference>
<organism evidence="6 7">
    <name type="scientific">Acer negundo</name>
    <name type="common">Box elder</name>
    <dbReference type="NCBI Taxonomy" id="4023"/>
    <lineage>
        <taxon>Eukaryota</taxon>
        <taxon>Viridiplantae</taxon>
        <taxon>Streptophyta</taxon>
        <taxon>Embryophyta</taxon>
        <taxon>Tracheophyta</taxon>
        <taxon>Spermatophyta</taxon>
        <taxon>Magnoliopsida</taxon>
        <taxon>eudicotyledons</taxon>
        <taxon>Gunneridae</taxon>
        <taxon>Pentapetalae</taxon>
        <taxon>rosids</taxon>
        <taxon>malvids</taxon>
        <taxon>Sapindales</taxon>
        <taxon>Sapindaceae</taxon>
        <taxon>Hippocastanoideae</taxon>
        <taxon>Acereae</taxon>
        <taxon>Acer</taxon>
    </lineage>
</organism>
<dbReference type="SUPFAM" id="SSF52047">
    <property type="entry name" value="RNI-like"/>
    <property type="match status" value="1"/>
</dbReference>
<comment type="similarity">
    <text evidence="5">Belongs to the EXORDIUM family.</text>
</comment>
<comment type="subcellular location">
    <subcellularLocation>
        <location evidence="1">Secreted</location>
        <location evidence="1">Extracellular space</location>
        <location evidence="1">Apoplast</location>
    </subcellularLocation>
</comment>
<keyword evidence="7" id="KW-1185">Reference proteome</keyword>
<keyword evidence="2" id="KW-0052">Apoplast</keyword>
<protein>
    <recommendedName>
        <fullName evidence="8">F-box domain-containing protein</fullName>
    </recommendedName>
</protein>
<evidence type="ECO:0000313" key="7">
    <source>
        <dbReference type="Proteomes" id="UP001064489"/>
    </source>
</evidence>
<evidence type="ECO:0000256" key="3">
    <source>
        <dbReference type="ARBA" id="ARBA00022525"/>
    </source>
</evidence>
<evidence type="ECO:0000313" key="6">
    <source>
        <dbReference type="EMBL" id="KAI9184958.1"/>
    </source>
</evidence>
<evidence type="ECO:0000256" key="5">
    <source>
        <dbReference type="ARBA" id="ARBA00023591"/>
    </source>
</evidence>
<dbReference type="InterPro" id="IPR006766">
    <property type="entry name" value="EXORDIUM-like"/>
</dbReference>
<dbReference type="GO" id="GO:0048046">
    <property type="term" value="C:apoplast"/>
    <property type="evidence" value="ECO:0007669"/>
    <property type="project" value="UniProtKB-SubCell"/>
</dbReference>
<dbReference type="Pfam" id="PF04674">
    <property type="entry name" value="Phi_1"/>
    <property type="match status" value="1"/>
</dbReference>
<proteinExistence type="inferred from homology"/>
<dbReference type="InterPro" id="IPR032675">
    <property type="entry name" value="LRR_dom_sf"/>
</dbReference>
<comment type="caution">
    <text evidence="6">The sequence shown here is derived from an EMBL/GenBank/DDBJ whole genome shotgun (WGS) entry which is preliminary data.</text>
</comment>
<name>A0AAD5J2Y5_ACENE</name>
<evidence type="ECO:0000256" key="2">
    <source>
        <dbReference type="ARBA" id="ARBA00022523"/>
    </source>
</evidence>
<sequence length="289" mass="32764">MSNQVAYSANKKIKIRIKWRKQELVRPDLLEKIFDGVPVSDLFKNVSAVCHSWQLRCWHFLCWEKDELDLSVTNATLEKPLNEIGVVACSTRKYAQSLVDIKLMELLKSIMEDNDAYGIYLARWRLSIRKVSIPENIKISDTHLIYISERTTGLEELDLLGSSRITGAGFTKALCNWKNVKSIRLGKNFLSISTPPPPPSKHKPNSILTSTVFQWLHTISPYTYETGVNVSRILLIIGRCSDIAYSHGKQLTHLSIQQVMSTTVKSTPFPINHKNIIYLIFTVCGSSAL</sequence>
<reference evidence="6" key="1">
    <citation type="journal article" date="2022" name="Plant J.">
        <title>Strategies of tolerance reflected in two North American maple genomes.</title>
        <authorList>
            <person name="McEvoy S.L."/>
            <person name="Sezen U.U."/>
            <person name="Trouern-Trend A."/>
            <person name="McMahon S.M."/>
            <person name="Schaberg P.G."/>
            <person name="Yang J."/>
            <person name="Wegrzyn J.L."/>
            <person name="Swenson N.G."/>
        </authorList>
    </citation>
    <scope>NUCLEOTIDE SEQUENCE</scope>
    <source>
        <strain evidence="6">91603</strain>
    </source>
</reference>
<reference evidence="6" key="2">
    <citation type="submission" date="2023-02" db="EMBL/GenBank/DDBJ databases">
        <authorList>
            <person name="Swenson N.G."/>
            <person name="Wegrzyn J.L."/>
            <person name="Mcevoy S.L."/>
        </authorList>
    </citation>
    <scope>NUCLEOTIDE SEQUENCE</scope>
    <source>
        <strain evidence="6">91603</strain>
        <tissue evidence="6">Leaf</tissue>
    </source>
</reference>
<evidence type="ECO:0000256" key="1">
    <source>
        <dbReference type="ARBA" id="ARBA00004271"/>
    </source>
</evidence>
<evidence type="ECO:0000256" key="4">
    <source>
        <dbReference type="ARBA" id="ARBA00022729"/>
    </source>
</evidence>
<dbReference type="Gene3D" id="3.80.10.10">
    <property type="entry name" value="Ribonuclease Inhibitor"/>
    <property type="match status" value="1"/>
</dbReference>